<organism evidence="3 4">
    <name type="scientific">Streptomyces violaceolatus</name>
    <dbReference type="NCBI Taxonomy" id="67378"/>
    <lineage>
        <taxon>Bacteria</taxon>
        <taxon>Bacillati</taxon>
        <taxon>Actinomycetota</taxon>
        <taxon>Actinomycetes</taxon>
        <taxon>Kitasatosporales</taxon>
        <taxon>Streptomycetaceae</taxon>
        <taxon>Streptomyces</taxon>
        <taxon>Streptomyces violaceoruber group</taxon>
    </lineage>
</organism>
<sequence>MGRRPGGRWPTPGITGTIGAMSHPKAMNLRFPDPAQRAAIESAARQEGVSLQEYILSAAYARATAVEKHFLDAFRDSMARSGDAFAEASGPDATGAQRRAAELDARHDLERQRDDAA</sequence>
<evidence type="ECO:0000313" key="3">
    <source>
        <dbReference type="EMBL" id="GAA2697992.1"/>
    </source>
</evidence>
<dbReference type="InterPro" id="IPR014795">
    <property type="entry name" value="TacA_1-like"/>
</dbReference>
<keyword evidence="1" id="KW-1277">Toxin-antitoxin system</keyword>
<dbReference type="EMBL" id="BAAASK010000026">
    <property type="protein sequence ID" value="GAA2697992.1"/>
    <property type="molecule type" value="Genomic_DNA"/>
</dbReference>
<feature type="compositionally biased region" description="Low complexity" evidence="2">
    <location>
        <begin position="7"/>
        <end position="19"/>
    </location>
</feature>
<dbReference type="Proteomes" id="UP001499989">
    <property type="component" value="Unassembled WGS sequence"/>
</dbReference>
<proteinExistence type="predicted"/>
<dbReference type="Gene3D" id="1.20.5.780">
    <property type="entry name" value="Single helix bin"/>
    <property type="match status" value="1"/>
</dbReference>
<gene>
    <name evidence="3" type="ORF">GCM10010310_62990</name>
</gene>
<evidence type="ECO:0000313" key="4">
    <source>
        <dbReference type="Proteomes" id="UP001499989"/>
    </source>
</evidence>
<reference evidence="3 4" key="1">
    <citation type="journal article" date="2019" name="Int. J. Syst. Evol. Microbiol.">
        <title>The Global Catalogue of Microorganisms (GCM) 10K type strain sequencing project: providing services to taxonomists for standard genome sequencing and annotation.</title>
        <authorList>
            <consortium name="The Broad Institute Genomics Platform"/>
            <consortium name="The Broad Institute Genome Sequencing Center for Infectious Disease"/>
            <person name="Wu L."/>
            <person name="Ma J."/>
        </authorList>
    </citation>
    <scope>NUCLEOTIDE SEQUENCE [LARGE SCALE GENOMIC DNA]</scope>
    <source>
        <strain evidence="3 4">JCM 4531</strain>
    </source>
</reference>
<protein>
    <recommendedName>
        <fullName evidence="5">DUF1778 domain-containing protein</fullName>
    </recommendedName>
</protein>
<comment type="caution">
    <text evidence="3">The sequence shown here is derived from an EMBL/GenBank/DDBJ whole genome shotgun (WGS) entry which is preliminary data.</text>
</comment>
<feature type="region of interest" description="Disordered" evidence="2">
    <location>
        <begin position="1"/>
        <end position="23"/>
    </location>
</feature>
<evidence type="ECO:0000256" key="1">
    <source>
        <dbReference type="ARBA" id="ARBA00022649"/>
    </source>
</evidence>
<evidence type="ECO:0000256" key="2">
    <source>
        <dbReference type="SAM" id="MobiDB-lite"/>
    </source>
</evidence>
<feature type="compositionally biased region" description="Basic and acidic residues" evidence="2">
    <location>
        <begin position="99"/>
        <end position="117"/>
    </location>
</feature>
<dbReference type="Pfam" id="PF08681">
    <property type="entry name" value="TacA1"/>
    <property type="match status" value="1"/>
</dbReference>
<keyword evidence="4" id="KW-1185">Reference proteome</keyword>
<accession>A0ABN3TBI6</accession>
<name>A0ABN3TBI6_9ACTN</name>
<feature type="region of interest" description="Disordered" evidence="2">
    <location>
        <begin position="83"/>
        <end position="117"/>
    </location>
</feature>
<evidence type="ECO:0008006" key="5">
    <source>
        <dbReference type="Google" id="ProtNLM"/>
    </source>
</evidence>